<keyword evidence="2" id="KW-1185">Reference proteome</keyword>
<proteinExistence type="predicted"/>
<sequence>SVKPTSTIVQYITFPNSPYNFIKLEQEIIRLKVQELAPQRDKFSAKVEAYQTILMNNLAEGELQKLLNKQTEVLKLEEHIETNNIITESTKKRLRSELFEKKVLPPEHKFSSTHRE</sequence>
<evidence type="ECO:0000313" key="1">
    <source>
        <dbReference type="EMBL" id="CAG8746861.1"/>
    </source>
</evidence>
<dbReference type="AlphaFoldDB" id="A0A9N9IR97"/>
<feature type="non-terminal residue" evidence="1">
    <location>
        <position position="116"/>
    </location>
</feature>
<organism evidence="1 2">
    <name type="scientific">Funneliformis mosseae</name>
    <name type="common">Endomycorrhizal fungus</name>
    <name type="synonym">Glomus mosseae</name>
    <dbReference type="NCBI Taxonomy" id="27381"/>
    <lineage>
        <taxon>Eukaryota</taxon>
        <taxon>Fungi</taxon>
        <taxon>Fungi incertae sedis</taxon>
        <taxon>Mucoromycota</taxon>
        <taxon>Glomeromycotina</taxon>
        <taxon>Glomeromycetes</taxon>
        <taxon>Glomerales</taxon>
        <taxon>Glomeraceae</taxon>
        <taxon>Funneliformis</taxon>
    </lineage>
</organism>
<name>A0A9N9IR97_FUNMO</name>
<protein>
    <submittedName>
        <fullName evidence="1">14295_t:CDS:1</fullName>
    </submittedName>
</protein>
<reference evidence="1" key="1">
    <citation type="submission" date="2021-06" db="EMBL/GenBank/DDBJ databases">
        <authorList>
            <person name="Kallberg Y."/>
            <person name="Tangrot J."/>
            <person name="Rosling A."/>
        </authorList>
    </citation>
    <scope>NUCLEOTIDE SEQUENCE</scope>
    <source>
        <strain evidence="1">87-6 pot B 2015</strain>
    </source>
</reference>
<feature type="non-terminal residue" evidence="1">
    <location>
        <position position="1"/>
    </location>
</feature>
<accession>A0A9N9IR97</accession>
<dbReference type="Proteomes" id="UP000789375">
    <property type="component" value="Unassembled WGS sequence"/>
</dbReference>
<dbReference type="EMBL" id="CAJVPP010023244">
    <property type="protein sequence ID" value="CAG8746861.1"/>
    <property type="molecule type" value="Genomic_DNA"/>
</dbReference>
<comment type="caution">
    <text evidence="1">The sequence shown here is derived from an EMBL/GenBank/DDBJ whole genome shotgun (WGS) entry which is preliminary data.</text>
</comment>
<gene>
    <name evidence="1" type="ORF">FMOSSE_LOCUS16432</name>
</gene>
<evidence type="ECO:0000313" key="2">
    <source>
        <dbReference type="Proteomes" id="UP000789375"/>
    </source>
</evidence>